<dbReference type="OMA" id="WIEGPEP"/>
<dbReference type="InterPro" id="IPR051633">
    <property type="entry name" value="AceTr"/>
</dbReference>
<keyword evidence="9" id="KW-1185">Reference proteome</keyword>
<feature type="transmembrane region" description="Helical" evidence="7">
    <location>
        <begin position="141"/>
        <end position="159"/>
    </location>
</feature>
<evidence type="ECO:0000256" key="5">
    <source>
        <dbReference type="ARBA" id="ARBA00023136"/>
    </source>
</evidence>
<dbReference type="AlphaFoldDB" id="W6PRR1"/>
<dbReference type="Pfam" id="PF01184">
    <property type="entry name" value="Gpr1_Fun34_YaaH"/>
    <property type="match status" value="1"/>
</dbReference>
<evidence type="ECO:0000256" key="2">
    <source>
        <dbReference type="ARBA" id="ARBA00005587"/>
    </source>
</evidence>
<dbReference type="Proteomes" id="UP000030686">
    <property type="component" value="Unassembled WGS sequence"/>
</dbReference>
<keyword evidence="4 7" id="KW-1133">Transmembrane helix</keyword>
<reference evidence="8" key="1">
    <citation type="journal article" date="2014" name="Nat. Commun.">
        <title>Multiple recent horizontal transfers of a large genomic region in cheese making fungi.</title>
        <authorList>
            <person name="Cheeseman K."/>
            <person name="Ropars J."/>
            <person name="Renault P."/>
            <person name="Dupont J."/>
            <person name="Gouzy J."/>
            <person name="Branca A."/>
            <person name="Abraham A.L."/>
            <person name="Ceppi M."/>
            <person name="Conseiller E."/>
            <person name="Debuchy R."/>
            <person name="Malagnac F."/>
            <person name="Goarin A."/>
            <person name="Silar P."/>
            <person name="Lacoste S."/>
            <person name="Sallet E."/>
            <person name="Bensimon A."/>
            <person name="Giraud T."/>
            <person name="Brygoo Y."/>
        </authorList>
    </citation>
    <scope>NUCLEOTIDE SEQUENCE [LARGE SCALE GENOMIC DNA]</scope>
    <source>
        <strain evidence="8">FM164</strain>
    </source>
</reference>
<sequence>MSTSRPQPIMSHEEDISAKDTNNYSSSNDDYETGHFGPLAHVNTASSRYPAFGGDLQPGLYRIPKDRKLANPAPLGLCAFALTTFVLGCLNMNVRGITAPNIIVGPALIYGGFVQLLAGMWEMAIGNTFGATVLSSYGAFWMSLAITFIPGGFDIIGALEEADNGSPAMFYNSFALYLFGWFIFTTMITMLTLKSTLAFFSLFFFVDIAILLLSLGYLFNVDGAPNEKLIKAGGLFALLGAFLAWYNAFAGIADNSNSFILPPVIHFPWSEKKRIARRNSAGQSEV</sequence>
<dbReference type="InterPro" id="IPR047622">
    <property type="entry name" value="GPR1_FUN34_YAAH"/>
</dbReference>
<dbReference type="PANTHER" id="PTHR31123:SF1">
    <property type="entry name" value="ACCUMULATION OF DYADS PROTEIN 2-RELATED"/>
    <property type="match status" value="1"/>
</dbReference>
<proteinExistence type="inferred from homology"/>
<feature type="transmembrane region" description="Helical" evidence="7">
    <location>
        <begin position="102"/>
        <end position="121"/>
    </location>
</feature>
<keyword evidence="5 7" id="KW-0472">Membrane</keyword>
<dbReference type="NCBIfam" id="NF038013">
    <property type="entry name" value="AceTr_1"/>
    <property type="match status" value="1"/>
</dbReference>
<evidence type="ECO:0000256" key="7">
    <source>
        <dbReference type="SAM" id="Phobius"/>
    </source>
</evidence>
<organism evidence="8 9">
    <name type="scientific">Penicillium roqueforti (strain FM164)</name>
    <dbReference type="NCBI Taxonomy" id="1365484"/>
    <lineage>
        <taxon>Eukaryota</taxon>
        <taxon>Fungi</taxon>
        <taxon>Dikarya</taxon>
        <taxon>Ascomycota</taxon>
        <taxon>Pezizomycotina</taxon>
        <taxon>Eurotiomycetes</taxon>
        <taxon>Eurotiomycetidae</taxon>
        <taxon>Eurotiales</taxon>
        <taxon>Aspergillaceae</taxon>
        <taxon>Penicillium</taxon>
    </lineage>
</organism>
<name>W6PRR1_PENRF</name>
<evidence type="ECO:0000256" key="1">
    <source>
        <dbReference type="ARBA" id="ARBA00004141"/>
    </source>
</evidence>
<feature type="transmembrane region" description="Helical" evidence="7">
    <location>
        <begin position="171"/>
        <end position="191"/>
    </location>
</feature>
<comment type="subcellular location">
    <subcellularLocation>
        <location evidence="1">Membrane</location>
        <topology evidence="1">Multi-pass membrane protein</topology>
    </subcellularLocation>
</comment>
<evidence type="ECO:0000256" key="4">
    <source>
        <dbReference type="ARBA" id="ARBA00022989"/>
    </source>
</evidence>
<dbReference type="STRING" id="1365484.W6PRR1"/>
<dbReference type="PROSITE" id="PS01114">
    <property type="entry name" value="GPR1_FUN34_YAAH"/>
    <property type="match status" value="1"/>
</dbReference>
<dbReference type="GO" id="GO:0005886">
    <property type="term" value="C:plasma membrane"/>
    <property type="evidence" value="ECO:0007669"/>
    <property type="project" value="TreeGrafter"/>
</dbReference>
<feature type="transmembrane region" description="Helical" evidence="7">
    <location>
        <begin position="232"/>
        <end position="253"/>
    </location>
</feature>
<comment type="similarity">
    <text evidence="2">Belongs to the acetate uptake transporter (AceTr) (TC 2.A.96) family.</text>
</comment>
<feature type="transmembrane region" description="Helical" evidence="7">
    <location>
        <begin position="69"/>
        <end position="90"/>
    </location>
</feature>
<dbReference type="OrthoDB" id="3648309at2759"/>
<dbReference type="PANTHER" id="PTHR31123">
    <property type="entry name" value="ACCUMULATION OF DYADS PROTEIN 2-RELATED"/>
    <property type="match status" value="1"/>
</dbReference>
<evidence type="ECO:0000256" key="6">
    <source>
        <dbReference type="SAM" id="MobiDB-lite"/>
    </source>
</evidence>
<evidence type="ECO:0000313" key="8">
    <source>
        <dbReference type="EMBL" id="CDM26441.1"/>
    </source>
</evidence>
<evidence type="ECO:0000256" key="3">
    <source>
        <dbReference type="ARBA" id="ARBA00022692"/>
    </source>
</evidence>
<dbReference type="InterPro" id="IPR000791">
    <property type="entry name" value="Gpr1/Fun34/SatP-like"/>
</dbReference>
<keyword evidence="3 7" id="KW-0812">Transmembrane</keyword>
<accession>W6PRR1</accession>
<feature type="transmembrane region" description="Helical" evidence="7">
    <location>
        <begin position="197"/>
        <end position="220"/>
    </location>
</feature>
<protein>
    <submittedName>
        <fullName evidence="8">GPR1/FUN34/yaaH</fullName>
    </submittedName>
</protein>
<dbReference type="GO" id="GO:0015123">
    <property type="term" value="F:acetate transmembrane transporter activity"/>
    <property type="evidence" value="ECO:0007669"/>
    <property type="project" value="TreeGrafter"/>
</dbReference>
<gene>
    <name evidence="8" type="ORF">PROQFM164_S01g000250</name>
</gene>
<dbReference type="EMBL" id="HG792015">
    <property type="protein sequence ID" value="CDM26441.1"/>
    <property type="molecule type" value="Genomic_DNA"/>
</dbReference>
<feature type="region of interest" description="Disordered" evidence="6">
    <location>
        <begin position="1"/>
        <end position="24"/>
    </location>
</feature>
<evidence type="ECO:0000313" key="9">
    <source>
        <dbReference type="Proteomes" id="UP000030686"/>
    </source>
</evidence>